<dbReference type="KEGG" id="cpro:CPRO_12950"/>
<organism evidence="13 15">
    <name type="scientific">Anaerotignum propionicum DSM 1682</name>
    <dbReference type="NCBI Taxonomy" id="991789"/>
    <lineage>
        <taxon>Bacteria</taxon>
        <taxon>Bacillati</taxon>
        <taxon>Bacillota</taxon>
        <taxon>Clostridia</taxon>
        <taxon>Lachnospirales</taxon>
        <taxon>Anaerotignaceae</taxon>
        <taxon>Anaerotignum</taxon>
    </lineage>
</organism>
<feature type="domain" description="NADH:quinone oxidoreductase/Mrp antiporter transmembrane" evidence="10">
    <location>
        <begin position="125"/>
        <end position="424"/>
    </location>
</feature>
<dbReference type="PANTHER" id="PTHR42682">
    <property type="entry name" value="HYDROGENASE-4 COMPONENT F"/>
    <property type="match status" value="1"/>
</dbReference>
<feature type="domain" description="NADH-Ubiquinone oxidoreductase (complex I) chain 5 N-terminal" evidence="11">
    <location>
        <begin position="66"/>
        <end position="109"/>
    </location>
</feature>
<proteinExistence type="inferred from homology"/>
<evidence type="ECO:0000256" key="2">
    <source>
        <dbReference type="ARBA" id="ARBA00008483"/>
    </source>
</evidence>
<feature type="transmembrane region" description="Helical" evidence="9">
    <location>
        <begin position="455"/>
        <end position="476"/>
    </location>
</feature>
<dbReference type="Pfam" id="PF00361">
    <property type="entry name" value="Proton_antipo_M"/>
    <property type="match status" value="1"/>
</dbReference>
<dbReference type="EMBL" id="CP014223">
    <property type="protein sequence ID" value="AMJ40888.1"/>
    <property type="molecule type" value="Genomic_DNA"/>
</dbReference>
<evidence type="ECO:0000256" key="3">
    <source>
        <dbReference type="ARBA" id="ARBA00022475"/>
    </source>
</evidence>
<comment type="similarity">
    <text evidence="2">Belongs to the CPA3 antiporters (TC 2.A.63) subunit A family.</text>
</comment>
<feature type="transmembrane region" description="Helical" evidence="9">
    <location>
        <begin position="75"/>
        <end position="96"/>
    </location>
</feature>
<reference evidence="12 14" key="1">
    <citation type="journal article" date="2016" name="Genome Announc.">
        <title>Complete Genome Sequence of the Amino Acid-Fermenting Clostridium propionicum X2 (DSM 1682).</title>
        <authorList>
            <person name="Poehlein A."/>
            <person name="Schlien K."/>
            <person name="Chowdhury N.P."/>
            <person name="Gottschalk G."/>
            <person name="Buckel W."/>
            <person name="Daniel R."/>
        </authorList>
    </citation>
    <scope>NUCLEOTIDE SEQUENCE [LARGE SCALE GENOMIC DNA]</scope>
    <source>
        <strain evidence="12 14">X2</strain>
    </source>
</reference>
<dbReference type="GO" id="GO:0005886">
    <property type="term" value="C:plasma membrane"/>
    <property type="evidence" value="ECO:0007669"/>
    <property type="project" value="UniProtKB-SubCell"/>
</dbReference>
<evidence type="ECO:0000256" key="8">
    <source>
        <dbReference type="RuleBase" id="RU000320"/>
    </source>
</evidence>
<feature type="transmembrane region" description="Helical" evidence="9">
    <location>
        <begin position="365"/>
        <end position="391"/>
    </location>
</feature>
<keyword evidence="5 9" id="KW-1133">Transmembrane helix</keyword>
<dbReference type="Proteomes" id="UP000184204">
    <property type="component" value="Unassembled WGS sequence"/>
</dbReference>
<dbReference type="RefSeq" id="WP_066049221.1">
    <property type="nucleotide sequence ID" value="NZ_CP014223.1"/>
</dbReference>
<evidence type="ECO:0000256" key="6">
    <source>
        <dbReference type="ARBA" id="ARBA00023002"/>
    </source>
</evidence>
<evidence type="ECO:0000313" key="12">
    <source>
        <dbReference type="EMBL" id="AMJ40888.1"/>
    </source>
</evidence>
<comment type="subcellular location">
    <subcellularLocation>
        <location evidence="1">Cell membrane</location>
        <topology evidence="1">Multi-pass membrane protein</topology>
    </subcellularLocation>
    <subcellularLocation>
        <location evidence="8">Membrane</location>
        <topology evidence="8">Multi-pass membrane protein</topology>
    </subcellularLocation>
</comment>
<keyword evidence="7 9" id="KW-0472">Membrane</keyword>
<keyword evidence="6" id="KW-0560">Oxidoreductase</keyword>
<keyword evidence="3" id="KW-1003">Cell membrane</keyword>
<feature type="transmembrane region" description="Helical" evidence="9">
    <location>
        <begin position="132"/>
        <end position="149"/>
    </location>
</feature>
<dbReference type="InterPro" id="IPR001750">
    <property type="entry name" value="ND/Mrp_TM"/>
</dbReference>
<evidence type="ECO:0000256" key="9">
    <source>
        <dbReference type="SAM" id="Phobius"/>
    </source>
</evidence>
<dbReference type="AlphaFoldDB" id="A0A0X1U7I1"/>
<feature type="transmembrane region" description="Helical" evidence="9">
    <location>
        <begin position="304"/>
        <end position="322"/>
    </location>
</feature>
<evidence type="ECO:0000256" key="4">
    <source>
        <dbReference type="ARBA" id="ARBA00022692"/>
    </source>
</evidence>
<feature type="transmembrane region" description="Helical" evidence="9">
    <location>
        <begin position="334"/>
        <end position="353"/>
    </location>
</feature>
<feature type="transmembrane region" description="Helical" evidence="9">
    <location>
        <begin position="161"/>
        <end position="180"/>
    </location>
</feature>
<dbReference type="GO" id="GO:0016491">
    <property type="term" value="F:oxidoreductase activity"/>
    <property type="evidence" value="ECO:0007669"/>
    <property type="project" value="UniProtKB-KW"/>
</dbReference>
<dbReference type="InterPro" id="IPR052175">
    <property type="entry name" value="ComplexI-like_HydComp"/>
</dbReference>
<evidence type="ECO:0000313" key="14">
    <source>
        <dbReference type="Proteomes" id="UP000068026"/>
    </source>
</evidence>
<feature type="transmembrane region" description="Helical" evidence="9">
    <location>
        <begin position="108"/>
        <end position="126"/>
    </location>
</feature>
<protein>
    <submittedName>
        <fullName evidence="13">Multicomponent Na+:H+ antiporter subunit D</fullName>
    </submittedName>
    <submittedName>
        <fullName evidence="12">Na(+)/H(+) antiporter subunit A</fullName>
    </submittedName>
</protein>
<dbReference type="PRINTS" id="PR01434">
    <property type="entry name" value="NADHDHGNASE5"/>
</dbReference>
<evidence type="ECO:0000313" key="13">
    <source>
        <dbReference type="EMBL" id="SHE75728.1"/>
    </source>
</evidence>
<keyword evidence="14" id="KW-1185">Reference proteome</keyword>
<dbReference type="InterPro" id="IPR001516">
    <property type="entry name" value="Proton_antipo_N"/>
</dbReference>
<evidence type="ECO:0000256" key="1">
    <source>
        <dbReference type="ARBA" id="ARBA00004651"/>
    </source>
</evidence>
<dbReference type="OrthoDB" id="9807568at2"/>
<evidence type="ECO:0000313" key="15">
    <source>
        <dbReference type="Proteomes" id="UP000184204"/>
    </source>
</evidence>
<reference evidence="15" key="3">
    <citation type="submission" date="2016-11" db="EMBL/GenBank/DDBJ databases">
        <authorList>
            <person name="Jaros S."/>
            <person name="Januszkiewicz K."/>
            <person name="Wedrychowicz H."/>
        </authorList>
    </citation>
    <scope>NUCLEOTIDE SEQUENCE [LARGE SCALE GENOMIC DNA]</scope>
    <source>
        <strain evidence="15">DSM 1682</strain>
    </source>
</reference>
<feature type="transmembrane region" description="Helical" evidence="9">
    <location>
        <begin position="6"/>
        <end position="23"/>
    </location>
</feature>
<feature type="transmembrane region" description="Helical" evidence="9">
    <location>
        <begin position="35"/>
        <end position="63"/>
    </location>
</feature>
<gene>
    <name evidence="12" type="primary">mrpA</name>
    <name evidence="12" type="ORF">CPRO_12950</name>
    <name evidence="13" type="ORF">SAMN02745151_01707</name>
</gene>
<dbReference type="Pfam" id="PF00662">
    <property type="entry name" value="Proton_antipo_N"/>
    <property type="match status" value="1"/>
</dbReference>
<accession>A0A0X1U7I1</accession>
<reference evidence="14" key="2">
    <citation type="submission" date="2016-01" db="EMBL/GenBank/DDBJ databases">
        <authorList>
            <person name="Poehlein A."/>
            <person name="Schlien K."/>
            <person name="Gottschalk G."/>
            <person name="Buckel W."/>
            <person name="Daniel R."/>
        </authorList>
    </citation>
    <scope>NUCLEOTIDE SEQUENCE [LARGE SCALE GENOMIC DNA]</scope>
    <source>
        <strain evidence="14">X2</strain>
    </source>
</reference>
<keyword evidence="4 8" id="KW-0812">Transmembrane</keyword>
<dbReference type="PANTHER" id="PTHR42682:SF4">
    <property type="entry name" value="NADH-UBIQUINONE_PLASTOQUINONE"/>
    <property type="match status" value="1"/>
</dbReference>
<feature type="transmembrane region" description="Helical" evidence="9">
    <location>
        <begin position="208"/>
        <end position="230"/>
    </location>
</feature>
<sequence>MDKFATILPVIFPIIAGVALLPVKFSNRKQREIWVFSITILNTIFALYAIYFADAGVVTLIRFSEKLSLTMHIDGLSKVFATMVSILWVITTVYAFEYMTHEGREDKFFAFFTMTYGVVLGVAFSGNFLTMYLFYEFLTLATLPLVMHAMDNKARHAGKTYIFYMMFGAALAFIGFVFLYCYGDGLEFTYGGVLIPEMIRGNEQTLQIVFLAAFFGFGVKASVLPFYRWLPKASVAPTPVTALLHAVAVVKSGIFAIVRLIYFSFGTDYLIGSWAQNVILIATAITIVFGSTLALRMPHIKRRFAYSTISNLSYIVFGAALMTPAGLTAGLLHMIYHAVIKITLFFTAGAILYKTHREYLYEIEGFGRLMPITFLSMALTGISLVGIPPFAGFHSKWALATAAVQSENPMAYFGIVALIISAVLTALYILYVLVRAYFPRKREYPAGYYDHVSDPNAYMTVPLIMLTIITVLIGLFPSNLLSVLEKVATGII</sequence>
<feature type="transmembrane region" description="Helical" evidence="9">
    <location>
        <begin position="242"/>
        <end position="262"/>
    </location>
</feature>
<evidence type="ECO:0000256" key="5">
    <source>
        <dbReference type="ARBA" id="ARBA00022989"/>
    </source>
</evidence>
<feature type="transmembrane region" description="Helical" evidence="9">
    <location>
        <begin position="411"/>
        <end position="434"/>
    </location>
</feature>
<evidence type="ECO:0000256" key="7">
    <source>
        <dbReference type="ARBA" id="ARBA00023136"/>
    </source>
</evidence>
<name>A0A0X1U7I1_ANAPI</name>
<evidence type="ECO:0000259" key="10">
    <source>
        <dbReference type="Pfam" id="PF00361"/>
    </source>
</evidence>
<evidence type="ECO:0000259" key="11">
    <source>
        <dbReference type="Pfam" id="PF00662"/>
    </source>
</evidence>
<reference evidence="13" key="4">
    <citation type="submission" date="2016-11" db="EMBL/GenBank/DDBJ databases">
        <authorList>
            <person name="Varghese N."/>
            <person name="Submissions S."/>
        </authorList>
    </citation>
    <scope>NUCLEOTIDE SEQUENCE</scope>
    <source>
        <strain evidence="13">DSM 1682</strain>
    </source>
</reference>
<dbReference type="Proteomes" id="UP000068026">
    <property type="component" value="Chromosome"/>
</dbReference>
<dbReference type="EMBL" id="FQUA01000006">
    <property type="protein sequence ID" value="SHE75728.1"/>
    <property type="molecule type" value="Genomic_DNA"/>
</dbReference>
<feature type="transmembrane region" description="Helical" evidence="9">
    <location>
        <begin position="274"/>
        <end position="295"/>
    </location>
</feature>